<dbReference type="Pfam" id="PF00385">
    <property type="entry name" value="Chromo"/>
    <property type="match status" value="1"/>
</dbReference>
<organism evidence="5 6">
    <name type="scientific">Nyssa sinensis</name>
    <dbReference type="NCBI Taxonomy" id="561372"/>
    <lineage>
        <taxon>Eukaryota</taxon>
        <taxon>Viridiplantae</taxon>
        <taxon>Streptophyta</taxon>
        <taxon>Embryophyta</taxon>
        <taxon>Tracheophyta</taxon>
        <taxon>Spermatophyta</taxon>
        <taxon>Magnoliopsida</taxon>
        <taxon>eudicotyledons</taxon>
        <taxon>Gunneridae</taxon>
        <taxon>Pentapetalae</taxon>
        <taxon>asterids</taxon>
        <taxon>Cornales</taxon>
        <taxon>Nyssaceae</taxon>
        <taxon>Nyssa</taxon>
    </lineage>
</organism>
<feature type="region of interest" description="Disordered" evidence="3">
    <location>
        <begin position="295"/>
        <end position="323"/>
    </location>
</feature>
<dbReference type="SMART" id="SM00298">
    <property type="entry name" value="CHROMO"/>
    <property type="match status" value="1"/>
</dbReference>
<dbReference type="PANTHER" id="PTHR47240">
    <property type="entry name" value="CHROMO DOMAIN-CONTAINING PROTEIN LHP1"/>
    <property type="match status" value="1"/>
</dbReference>
<dbReference type="InterPro" id="IPR016197">
    <property type="entry name" value="Chromo-like_dom_sf"/>
</dbReference>
<accession>A0A5J4ZNU6</accession>
<name>A0A5J4ZNU6_9ASTE</name>
<dbReference type="InterPro" id="IPR023779">
    <property type="entry name" value="Chromodomain_CS"/>
</dbReference>
<dbReference type="SUPFAM" id="SSF54160">
    <property type="entry name" value="Chromo domain-like"/>
    <property type="match status" value="1"/>
</dbReference>
<dbReference type="PROSITE" id="PS50013">
    <property type="entry name" value="CHROMO_2"/>
    <property type="match status" value="1"/>
</dbReference>
<feature type="region of interest" description="Disordered" evidence="3">
    <location>
        <begin position="214"/>
        <end position="238"/>
    </location>
</feature>
<dbReference type="InterPro" id="IPR023780">
    <property type="entry name" value="Chromo_domain"/>
</dbReference>
<dbReference type="PROSITE" id="PS00598">
    <property type="entry name" value="CHROMO_1"/>
    <property type="match status" value="1"/>
</dbReference>
<dbReference type="GO" id="GO:0031507">
    <property type="term" value="P:heterochromatin formation"/>
    <property type="evidence" value="ECO:0007669"/>
    <property type="project" value="InterPro"/>
</dbReference>
<evidence type="ECO:0000256" key="2">
    <source>
        <dbReference type="ARBA" id="ARBA00023242"/>
    </source>
</evidence>
<protein>
    <recommendedName>
        <fullName evidence="4">Chromo domain-containing protein</fullName>
    </recommendedName>
</protein>
<evidence type="ECO:0000313" key="6">
    <source>
        <dbReference type="Proteomes" id="UP000325577"/>
    </source>
</evidence>
<feature type="compositionally biased region" description="Basic and acidic residues" evidence="3">
    <location>
        <begin position="89"/>
        <end position="103"/>
    </location>
</feature>
<dbReference type="OrthoDB" id="1918685at2759"/>
<feature type="region of interest" description="Disordered" evidence="3">
    <location>
        <begin position="1"/>
        <end position="103"/>
    </location>
</feature>
<feature type="compositionally biased region" description="Basic and acidic residues" evidence="3">
    <location>
        <begin position="52"/>
        <end position="64"/>
    </location>
</feature>
<evidence type="ECO:0000259" key="4">
    <source>
        <dbReference type="PROSITE" id="PS50013"/>
    </source>
</evidence>
<feature type="region of interest" description="Disordered" evidence="3">
    <location>
        <begin position="164"/>
        <end position="195"/>
    </location>
</feature>
<dbReference type="Gene3D" id="2.40.50.40">
    <property type="match status" value="1"/>
</dbReference>
<dbReference type="PANTHER" id="PTHR47240:SF2">
    <property type="entry name" value="CHROMO DOMAIN-CONTAINING PROTEIN LHP1"/>
    <property type="match status" value="1"/>
</dbReference>
<dbReference type="InterPro" id="IPR000953">
    <property type="entry name" value="Chromo/chromo_shadow_dom"/>
</dbReference>
<feature type="domain" description="Chromo" evidence="4">
    <location>
        <begin position="112"/>
        <end position="171"/>
    </location>
</feature>
<dbReference type="CDD" id="cd00024">
    <property type="entry name" value="CD_CSD"/>
    <property type="match status" value="1"/>
</dbReference>
<evidence type="ECO:0000256" key="3">
    <source>
        <dbReference type="SAM" id="MobiDB-lite"/>
    </source>
</evidence>
<gene>
    <name evidence="5" type="ORF">F0562_014581</name>
</gene>
<keyword evidence="2" id="KW-0539">Nucleus</keyword>
<dbReference type="GO" id="GO:0005634">
    <property type="term" value="C:nucleus"/>
    <property type="evidence" value="ECO:0007669"/>
    <property type="project" value="UniProtKB-SubCell"/>
</dbReference>
<evidence type="ECO:0000256" key="1">
    <source>
        <dbReference type="ARBA" id="ARBA00004123"/>
    </source>
</evidence>
<dbReference type="InterPro" id="IPR044251">
    <property type="entry name" value="LHP1-like"/>
</dbReference>
<dbReference type="AlphaFoldDB" id="A0A5J4ZNU6"/>
<evidence type="ECO:0000313" key="5">
    <source>
        <dbReference type="EMBL" id="KAA8520325.1"/>
    </source>
</evidence>
<proteinExistence type="predicted"/>
<comment type="subcellular location">
    <subcellularLocation>
        <location evidence="1">Nucleus</location>
    </subcellularLocation>
</comment>
<sequence>MKGGKKKSGGGGSSSGEAAQLPLPPRTADGDGNEMANMPRNGDEEAGMIVGAEDHAEQQNRLEEVDGEGEDGGEEGEEEVEEGDEDYDQFSHRQVQDGKAEAGRPKLAEGFYEIEAVRKKRVRKGEVQYLIKWRDWPETANTWEPLENLQSCSDVIDAFEESLQSGNHRSWRRRKRKSGGPHLQPKKKQQLSPAAATYNVPAVKVTIIDESLPSATVTDSNPANERENNGGDVNNVDTLKQADENWATIVSPQIDERKEQNDLDLKLSELKGTMHANEGNGDKFATHIQEVGASVGNGPANGLSKADGEEPAQAGRCSGAKRRKSGFVKRFKQDSATCVSNDAQNVTARTTDGPCGRVGGQGIQNSNSMGNDLGLKNKFDNSINMSTITKIIKPISYSASVSNNVQDVLVTFMAIRSDGKEVMVDNKFLKANNPLLVNGSLFLFFPHQILL</sequence>
<keyword evidence="6" id="KW-1185">Reference proteome</keyword>
<dbReference type="EMBL" id="CM018049">
    <property type="protein sequence ID" value="KAA8520325.1"/>
    <property type="molecule type" value="Genomic_DNA"/>
</dbReference>
<feature type="compositionally biased region" description="Acidic residues" evidence="3">
    <location>
        <begin position="65"/>
        <end position="88"/>
    </location>
</feature>
<feature type="compositionally biased region" description="Polar residues" evidence="3">
    <location>
        <begin position="214"/>
        <end position="223"/>
    </location>
</feature>
<feature type="compositionally biased region" description="Basic residues" evidence="3">
    <location>
        <begin position="169"/>
        <end position="189"/>
    </location>
</feature>
<reference evidence="5 6" key="1">
    <citation type="submission" date="2019-09" db="EMBL/GenBank/DDBJ databases">
        <title>A chromosome-level genome assembly of the Chinese tupelo Nyssa sinensis.</title>
        <authorList>
            <person name="Yang X."/>
            <person name="Kang M."/>
            <person name="Yang Y."/>
            <person name="Xiong H."/>
            <person name="Wang M."/>
            <person name="Zhang Z."/>
            <person name="Wang Z."/>
            <person name="Wu H."/>
            <person name="Ma T."/>
            <person name="Liu J."/>
            <person name="Xi Z."/>
        </authorList>
    </citation>
    <scope>NUCLEOTIDE SEQUENCE [LARGE SCALE GENOMIC DNA]</scope>
    <source>
        <strain evidence="5">J267</strain>
        <tissue evidence="5">Leaf</tissue>
    </source>
</reference>
<dbReference type="Proteomes" id="UP000325577">
    <property type="component" value="Linkage Group LG6"/>
</dbReference>